<evidence type="ECO:0000256" key="1">
    <source>
        <dbReference type="ARBA" id="ARBA00010378"/>
    </source>
</evidence>
<evidence type="ECO:0000256" key="3">
    <source>
        <dbReference type="ARBA" id="ARBA00022806"/>
    </source>
</evidence>
<evidence type="ECO:0000256" key="5">
    <source>
        <dbReference type="SAM" id="Coils"/>
    </source>
</evidence>
<dbReference type="Proteomes" id="UP000326924">
    <property type="component" value="Unassembled WGS sequence"/>
</dbReference>
<dbReference type="GO" id="GO:0016887">
    <property type="term" value="F:ATP hydrolysis activity"/>
    <property type="evidence" value="ECO:0007669"/>
    <property type="project" value="InterPro"/>
</dbReference>
<feature type="compositionally biased region" description="Low complexity" evidence="6">
    <location>
        <begin position="1227"/>
        <end position="1275"/>
    </location>
</feature>
<dbReference type="CDD" id="cd18808">
    <property type="entry name" value="SF1_C_Upf1"/>
    <property type="match status" value="1"/>
</dbReference>
<dbReference type="InterPro" id="IPR050773">
    <property type="entry name" value="CbxX/CfxQ_RuBisCO_ESX"/>
</dbReference>
<keyword evidence="3" id="KW-0347">Helicase</keyword>
<accession>A0A5J5EMV9</accession>
<dbReference type="OrthoDB" id="2423195at2759"/>
<feature type="domain" description="AAA+ ATPase" evidence="7">
    <location>
        <begin position="1906"/>
        <end position="2043"/>
    </location>
</feature>
<feature type="compositionally biased region" description="Basic and acidic residues" evidence="6">
    <location>
        <begin position="1192"/>
        <end position="1216"/>
    </location>
</feature>
<dbReference type="FunFam" id="3.40.50.300:FF:000216">
    <property type="entry name" value="Type VII secretion ATPase EccA"/>
    <property type="match status" value="3"/>
</dbReference>
<dbReference type="Pfam" id="PF13087">
    <property type="entry name" value="AAA_12"/>
    <property type="match status" value="1"/>
</dbReference>
<comment type="caution">
    <text evidence="8">The sequence shown here is derived from an EMBL/GenBank/DDBJ whole genome shotgun (WGS) entry which is preliminary data.</text>
</comment>
<evidence type="ECO:0000256" key="4">
    <source>
        <dbReference type="ARBA" id="ARBA00022840"/>
    </source>
</evidence>
<dbReference type="InterPro" id="IPR041627">
    <property type="entry name" value="AAA_lid_6"/>
</dbReference>
<feature type="region of interest" description="Disordered" evidence="6">
    <location>
        <begin position="1192"/>
        <end position="1302"/>
    </location>
</feature>
<dbReference type="Pfam" id="PF00004">
    <property type="entry name" value="AAA"/>
    <property type="match status" value="3"/>
</dbReference>
<feature type="region of interest" description="Disordered" evidence="6">
    <location>
        <begin position="1152"/>
        <end position="1172"/>
    </location>
</feature>
<protein>
    <submittedName>
        <fullName evidence="8">P-loop containing nucleoside triphosphate hydrolase protein</fullName>
    </submittedName>
</protein>
<keyword evidence="2" id="KW-0547">Nucleotide-binding</keyword>
<feature type="compositionally biased region" description="Basic and acidic residues" evidence="6">
    <location>
        <begin position="2218"/>
        <end position="2232"/>
    </location>
</feature>
<dbReference type="Pfam" id="PF13086">
    <property type="entry name" value="AAA_11"/>
    <property type="match status" value="1"/>
</dbReference>
<proteinExistence type="inferred from homology"/>
<dbReference type="PANTHER" id="PTHR43392:SF2">
    <property type="entry name" value="AAA-TYPE ATPASE FAMILY PROTEIN _ ANKYRIN REPEAT FAMILY PROTEIN"/>
    <property type="match status" value="1"/>
</dbReference>
<evidence type="ECO:0000259" key="7">
    <source>
        <dbReference type="SMART" id="SM00382"/>
    </source>
</evidence>
<dbReference type="InterPro" id="IPR041677">
    <property type="entry name" value="DNA2/NAM7_AAA_11"/>
</dbReference>
<keyword evidence="5" id="KW-0175">Coiled coil</keyword>
<dbReference type="EMBL" id="VXIS01000212">
    <property type="protein sequence ID" value="KAA8896450.1"/>
    <property type="molecule type" value="Genomic_DNA"/>
</dbReference>
<dbReference type="GO" id="GO:0005524">
    <property type="term" value="F:ATP binding"/>
    <property type="evidence" value="ECO:0007669"/>
    <property type="project" value="UniProtKB-KW"/>
</dbReference>
<dbReference type="GO" id="GO:0004386">
    <property type="term" value="F:helicase activity"/>
    <property type="evidence" value="ECO:0007669"/>
    <property type="project" value="InterPro"/>
</dbReference>
<dbReference type="CDD" id="cd06008">
    <property type="entry name" value="NF-X1-zinc-finger"/>
    <property type="match status" value="1"/>
</dbReference>
<dbReference type="InterPro" id="IPR000641">
    <property type="entry name" value="CbxX/CfxQ"/>
</dbReference>
<evidence type="ECO:0000313" key="9">
    <source>
        <dbReference type="Proteomes" id="UP000326924"/>
    </source>
</evidence>
<evidence type="ECO:0000313" key="8">
    <source>
        <dbReference type="EMBL" id="KAA8896450.1"/>
    </source>
</evidence>
<dbReference type="InterPro" id="IPR027417">
    <property type="entry name" value="P-loop_NTPase"/>
</dbReference>
<dbReference type="Gene3D" id="3.40.50.300">
    <property type="entry name" value="P-loop containing nucleotide triphosphate hydrolases"/>
    <property type="match status" value="5"/>
</dbReference>
<dbReference type="CDD" id="cd00009">
    <property type="entry name" value="AAA"/>
    <property type="match status" value="3"/>
</dbReference>
<keyword evidence="8" id="KW-0378">Hydrolase</keyword>
<evidence type="ECO:0000256" key="2">
    <source>
        <dbReference type="ARBA" id="ARBA00022741"/>
    </source>
</evidence>
<gene>
    <name evidence="8" type="ORF">FN846DRAFT_965036</name>
</gene>
<dbReference type="SUPFAM" id="SSF52540">
    <property type="entry name" value="P-loop containing nucleoside triphosphate hydrolases"/>
    <property type="match status" value="4"/>
</dbReference>
<dbReference type="InParanoid" id="A0A5J5EMV9"/>
<sequence>MSKSATVNSRLGKLNKHFAQFVDVNKPKIPASFREGDLFLEALCAQSDPASCITRLISGGLPSLKACMHFRPTPVFFNGPANDLLKYLQHPILPSICGGDLLRQIVLVMVEPPIFWDAFVRAFRDGGLQEPVQQSFGWLLLHLIILPPEKATRYVELAREDSIQKRLLESQNQEVRIIGQRIKHIVSTVTVTATFDGYGGPGGRHDNDFVNFREIAIMPTADELSSREKPFLRLANAIEEAENDEKLAIHLDNQFRLLREELVADMREELQIALGVEKKKRHRGMVVENLKIYGFEFQKSGWGVKLQCQHDFGELSKLKDPKSRKKFFMNHPYIFKHDTVCCLLIDGEVVAFPTITRDRDLDLLASKPPIVTLLFKGKQSAARAILKLKTGTNIKIVQIDTAVFAFEPFLARLQQTNEVELEEELLSWKPTSGTQIGTTSAVPYTILDQIKQDPQKDLQMILGSKKSISLDTSQSESLIMGLEKRVSLIQGPPGTGKSFIGSILAKIIHDHTKKTILIVCFTNHALDQFLEDLMDIGIPNDHMVRLGAAARCTPRTKPLMLDTYNVRHARETKMAIDQLKAESGRLEAQLSQQLTEYLQCGITNDELLQHLEFLDDGPEWYAAFKVPDSENGYQFIGQRGRRVDEHYLLNQWRSGQDAGVFRSRVAPEHYHIWMMTKEERKLVNERWLIDILKERAEQLSELAAEYNESQLKMHKLERQKDAEALRSKRVIGCTTNAAASRFEAIRAANADVLLVEEAGEILESHILTALGPTTDQLILIGDHKQLRPKVNNYQLTVEKGEGYDLNRSLFERLVLKGFPHQVLTAQHRMRPEISALVRKLTYPDLTDAPRTQGRPDIRGLQHNVLFVSHSKPEDLNHRMGDSNVDGMTYKSSKQNTFEAEMVLKFVRYLAQQGYGTEHMVVLTPYLGQLSLLRDILSKDNDPVLSDVDSYDLVRAGLLPAASATLTKRPIKLSTIDNYQGEEADIVIASLTRSNSDHDIGFMAAPERLNVLLSRARNGLIMIGNPDTFIGSRKGHELWTRFFDHLKERGYIHEGLPVKCERHPDRTALLCKPQDFDDECPDGGCKEPCGTMLNCKQHQCPQRCHQLSDHSKMPCEHLMHTKCPAGHPQRWKCRQGIPIDCRQCERAVKEAEKQQKRDFERQQKKDEELKEHQRQIALLDDEIEKERQKLKEYRERRDRERALEQKKKDLRDAEKAVDNALRTPISTPKPSVSSGPAPVPTAPASTAPPTTSKPAGTNPTSNSSAPPPAAAASQPDPAKPKEAPYTAPEPSESEAEWQRQKDVENASNDAIDALMDMTGLENVKKQVLSIKAKIDTALRQNVDFKNERFGVVMLGNPGTGKTTVARLYAKFLNTYQGVLPGTEFFETTGSRLANDGVAGAKKAIEDILKEGGGAFFLDEAYQLTEKQSYGGAQVLDFLLAEIENNIGKIVFILAGYNKNMEKFFEHNPGIPSRIPYSLQFDDYKDHELHLMLSKMINKWYKGQMTIEDGMWGLYMRIAVRRLGRGRGRNGFGNARDLANIFAKIRERQGERLTRERRNGLIPDDFLFKKEDLIGPDPTEAVLESKAWNKLQSMIGLDSVKQSVQSMFDMIETNYKRELQEKPPMEVSLNRVFLGSPGTGKTTVAKHYGQILTDLGLLSNGEVVIKNPSDFVGSVLGESESNTKAILATTIGKVLIIDEAYMLFAGGEGGINKTNDPYKTAVIDTIVAEVQSTPGEDRCVLLLGYEDQMVTMFQNVNPGLQRRFALEDAFHFQDFTNAELRQILELKLKQQDLDATEEAKDVVCEMLGRARMKPNFGNGGEVENRLSDAKTRFQQRQSRKPPAERSIDVVFEPEDFDPNFARGTTAALNCRKLFEDVVGCEDIVAKLEGYQQTAVNAKADGIPLHELIPTNFVFKGPPGTGKTTTARKMGQVFYDMGFLSAAKVDECSASDLIGQYVGQTGPKTQKRLEKALGQVLFIDEAYRLTEGAFGVEAVNELVDILTKPKFIGKIVVILAGYENDINRLLQINPGLSSRFPEEVVFSNMSPEDCIKIFRHDIKAKKISADWLDSDVTAGYKALFEIVQKLASLNSWGNARDMKTLAKKMIGLVFTKPTGERGRILLEKDALDCAGNLLAEREARAGVLPTSTPGASGSSGPVQAPPPPDAPTAPAIATKRATRQAQPKKKEEPPKPAIKNVDGRDPNVSDGVWSQLQADKAAMQQRERQARAEIKKKEEEMRKQKALEEAKKKELEALERELAEQKAREDAELQELKRQLEAARLAEQLARLEREKILRELEAARERERQRRQQEAKAQERLRNMGVCVAGFQWIKQSGGYRCAGGSHFVSNAQLGM</sequence>
<feature type="coiled-coil region" evidence="5">
    <location>
        <begin position="689"/>
        <end position="719"/>
    </location>
</feature>
<organism evidence="8 9">
    <name type="scientific">Sphaerosporella brunnea</name>
    <dbReference type="NCBI Taxonomy" id="1250544"/>
    <lineage>
        <taxon>Eukaryota</taxon>
        <taxon>Fungi</taxon>
        <taxon>Dikarya</taxon>
        <taxon>Ascomycota</taxon>
        <taxon>Pezizomycotina</taxon>
        <taxon>Pezizomycetes</taxon>
        <taxon>Pezizales</taxon>
        <taxon>Pyronemataceae</taxon>
        <taxon>Sphaerosporella</taxon>
    </lineage>
</organism>
<dbReference type="SMART" id="SM00382">
    <property type="entry name" value="AAA"/>
    <property type="match status" value="4"/>
</dbReference>
<dbReference type="PRINTS" id="PR00819">
    <property type="entry name" value="CBXCFQXSUPER"/>
</dbReference>
<dbReference type="InterPro" id="IPR003959">
    <property type="entry name" value="ATPase_AAA_core"/>
</dbReference>
<evidence type="ECO:0000256" key="6">
    <source>
        <dbReference type="SAM" id="MobiDB-lite"/>
    </source>
</evidence>
<dbReference type="Gene3D" id="1.10.8.60">
    <property type="match status" value="2"/>
</dbReference>
<keyword evidence="9" id="KW-1185">Reference proteome</keyword>
<name>A0A5J5EMV9_9PEZI</name>
<keyword evidence="4" id="KW-0067">ATP-binding</keyword>
<dbReference type="FunFam" id="1.10.8.60:FF:000160">
    <property type="entry name" value="WGS project CABT00000000 data, contig 2.55"/>
    <property type="match status" value="1"/>
</dbReference>
<dbReference type="Pfam" id="PF17866">
    <property type="entry name" value="AAA_lid_6"/>
    <property type="match status" value="1"/>
</dbReference>
<dbReference type="InterPro" id="IPR047187">
    <property type="entry name" value="SF1_C_Upf1"/>
</dbReference>
<reference evidence="8 9" key="1">
    <citation type="submission" date="2019-09" db="EMBL/GenBank/DDBJ databases">
        <title>Draft genome of the ectomycorrhizal ascomycete Sphaerosporella brunnea.</title>
        <authorList>
            <consortium name="DOE Joint Genome Institute"/>
            <person name="Benucci G.M."/>
            <person name="Marozzi G."/>
            <person name="Antonielli L."/>
            <person name="Sanchez S."/>
            <person name="Marco P."/>
            <person name="Wang X."/>
            <person name="Falini L.B."/>
            <person name="Barry K."/>
            <person name="Haridas S."/>
            <person name="Lipzen A."/>
            <person name="Labutti K."/>
            <person name="Grigoriev I.V."/>
            <person name="Murat C."/>
            <person name="Martin F."/>
            <person name="Albertini E."/>
            <person name="Donnini D."/>
            <person name="Bonito G."/>
        </authorList>
    </citation>
    <scope>NUCLEOTIDE SEQUENCE [LARGE SCALE GENOMIC DNA]</scope>
    <source>
        <strain evidence="8 9">Sb_GMNB300</strain>
    </source>
</reference>
<feature type="compositionally biased region" description="Low complexity" evidence="6">
    <location>
        <begin position="2142"/>
        <end position="2155"/>
    </location>
</feature>
<feature type="coiled-coil region" evidence="5">
    <location>
        <begin position="569"/>
        <end position="596"/>
    </location>
</feature>
<dbReference type="FunFam" id="3.40.50.300:FF:001660">
    <property type="entry name" value="NF-X1 finger and helicase protein, putative"/>
    <property type="match status" value="1"/>
</dbReference>
<dbReference type="CDD" id="cd17936">
    <property type="entry name" value="EEXXEc_NFX1"/>
    <property type="match status" value="1"/>
</dbReference>
<feature type="domain" description="AAA+ ATPase" evidence="7">
    <location>
        <begin position="1346"/>
        <end position="1483"/>
    </location>
</feature>
<comment type="similarity">
    <text evidence="1">Belongs to the CbxX/CfxQ family.</text>
</comment>
<feature type="domain" description="AAA+ ATPase" evidence="7">
    <location>
        <begin position="1626"/>
        <end position="1768"/>
    </location>
</feature>
<feature type="region of interest" description="Disordered" evidence="6">
    <location>
        <begin position="2139"/>
        <end position="2232"/>
    </location>
</feature>
<dbReference type="InterPro" id="IPR041679">
    <property type="entry name" value="DNA2/NAM7-like_C"/>
</dbReference>
<dbReference type="InterPro" id="IPR003593">
    <property type="entry name" value="AAA+_ATPase"/>
</dbReference>
<feature type="domain" description="AAA+ ATPase" evidence="7">
    <location>
        <begin position="483"/>
        <end position="847"/>
    </location>
</feature>
<dbReference type="PANTHER" id="PTHR43392">
    <property type="entry name" value="AAA-TYPE ATPASE FAMILY PROTEIN / ANKYRIN REPEAT FAMILY PROTEIN"/>
    <property type="match status" value="1"/>
</dbReference>